<name>A0A4V4HBL4_DENBC</name>
<feature type="compositionally biased region" description="Low complexity" evidence="1">
    <location>
        <begin position="397"/>
        <end position="439"/>
    </location>
</feature>
<keyword evidence="3" id="KW-1185">Reference proteome</keyword>
<dbReference type="Proteomes" id="UP000297245">
    <property type="component" value="Unassembled WGS sequence"/>
</dbReference>
<feature type="compositionally biased region" description="Polar residues" evidence="1">
    <location>
        <begin position="492"/>
        <end position="501"/>
    </location>
</feature>
<dbReference type="EMBL" id="ML179965">
    <property type="protein sequence ID" value="THU79865.1"/>
    <property type="molecule type" value="Genomic_DNA"/>
</dbReference>
<evidence type="ECO:0000313" key="3">
    <source>
        <dbReference type="Proteomes" id="UP000297245"/>
    </source>
</evidence>
<protein>
    <submittedName>
        <fullName evidence="2">Uncharacterized protein</fullName>
    </submittedName>
</protein>
<sequence>MSQEPLLRRPLRLSNKKTGVEVGYVRSPYTLRILRDAPTNTSPSSPILQVASANRLIVGAALASLRRSIKFFVDESCSSLTFFRLSAQEAPPEIPKTSSLLFQLLEPTTTTTRLHTRASLQDCTFFELSSLDPEMQPSATSPQRSNTVTNSALKISLPTPTTTYNFNDYLAVLGKQSVFEMAHYKSTAQNPFGGLQAFLNDHRVLFSPSTLKTYFREDLISLATRVKDIFGLVDAWTVNIDNELPLVIDRARLTVFRNLRDAYDPSIFEEDAELRSWVSEEEEKALNQGLAQLISLADCKFGRPKTPFSTKTTNEDGEEVSIEPDHSSINFGPPEKGEKFYLSPPIASSRRNPFTGGDGASTSKPPPIPPKPTRKSAFSNIETLIGAATPSSGTKVATGTRSAPGTTTSTRTSETTQKPPTKPAKTATKPATASKAPAKISGGASKSLTPAPGRPWVLVPRPTIATRGAATTPSTTSANPRKRTQDEIALEQESTPASNLRATKERAARSRTLPAIAVLEGSPEPPPAKKQRLIKTEPAPNAQASSSTSVARTKTKRKAMAGEDDRGRWHRHYNDFPHVNKLPEVNPQPNYPQAQSLILAKRTGIFANVDTDPAPELRVVEAMAAYTDRVVNGPYPWKCDQCNTARKICVFRGHDKKCDACASARNSCSILSKGLKFFFHQEDAAGRVALAPSHMASEAQRARRLRKQADLLIDQAARLHYEADIMTAHNTVAVLQILKMSPDDKKLVDEYRKTDDDIRDIFDNVDKYRKTFDIVVNQFPDLRDPRFSLPSDSQMRSPKKKKPAKPKPKAPTKKGKEKAVEPVEEEEEEYFEEEEGQEEEPEMQDEVEGNQELERSASPAATEHIPSEDEGDNGEDTDNTYYPPKSQSEEEEIPPTDDDDDAKGQRDSQQEEEDEDKVFDQLHSSPIRPSILGFEEESVEREDDVDEGTMQAVVNVILGRDTEEEGETAEPCIDA</sequence>
<feature type="compositionally biased region" description="Acidic residues" evidence="1">
    <location>
        <begin position="934"/>
        <end position="947"/>
    </location>
</feature>
<organism evidence="2 3">
    <name type="scientific">Dendrothele bispora (strain CBS 962.96)</name>
    <dbReference type="NCBI Taxonomy" id="1314807"/>
    <lineage>
        <taxon>Eukaryota</taxon>
        <taxon>Fungi</taxon>
        <taxon>Dikarya</taxon>
        <taxon>Basidiomycota</taxon>
        <taxon>Agaricomycotina</taxon>
        <taxon>Agaricomycetes</taxon>
        <taxon>Agaricomycetidae</taxon>
        <taxon>Agaricales</taxon>
        <taxon>Agaricales incertae sedis</taxon>
        <taxon>Dendrothele</taxon>
    </lineage>
</organism>
<evidence type="ECO:0000313" key="2">
    <source>
        <dbReference type="EMBL" id="THU79865.1"/>
    </source>
</evidence>
<reference evidence="2 3" key="1">
    <citation type="journal article" date="2019" name="Nat. Ecol. Evol.">
        <title>Megaphylogeny resolves global patterns of mushroom evolution.</title>
        <authorList>
            <person name="Varga T."/>
            <person name="Krizsan K."/>
            <person name="Foldi C."/>
            <person name="Dima B."/>
            <person name="Sanchez-Garcia M."/>
            <person name="Sanchez-Ramirez S."/>
            <person name="Szollosi G.J."/>
            <person name="Szarkandi J.G."/>
            <person name="Papp V."/>
            <person name="Albert L."/>
            <person name="Andreopoulos W."/>
            <person name="Angelini C."/>
            <person name="Antonin V."/>
            <person name="Barry K.W."/>
            <person name="Bougher N.L."/>
            <person name="Buchanan P."/>
            <person name="Buyck B."/>
            <person name="Bense V."/>
            <person name="Catcheside P."/>
            <person name="Chovatia M."/>
            <person name="Cooper J."/>
            <person name="Damon W."/>
            <person name="Desjardin D."/>
            <person name="Finy P."/>
            <person name="Geml J."/>
            <person name="Haridas S."/>
            <person name="Hughes K."/>
            <person name="Justo A."/>
            <person name="Karasinski D."/>
            <person name="Kautmanova I."/>
            <person name="Kiss B."/>
            <person name="Kocsube S."/>
            <person name="Kotiranta H."/>
            <person name="LaButti K.M."/>
            <person name="Lechner B.E."/>
            <person name="Liimatainen K."/>
            <person name="Lipzen A."/>
            <person name="Lukacs Z."/>
            <person name="Mihaltcheva S."/>
            <person name="Morgado L.N."/>
            <person name="Niskanen T."/>
            <person name="Noordeloos M.E."/>
            <person name="Ohm R.A."/>
            <person name="Ortiz-Santana B."/>
            <person name="Ovrebo C."/>
            <person name="Racz N."/>
            <person name="Riley R."/>
            <person name="Savchenko A."/>
            <person name="Shiryaev A."/>
            <person name="Soop K."/>
            <person name="Spirin V."/>
            <person name="Szebenyi C."/>
            <person name="Tomsovsky M."/>
            <person name="Tulloss R.E."/>
            <person name="Uehling J."/>
            <person name="Grigoriev I.V."/>
            <person name="Vagvolgyi C."/>
            <person name="Papp T."/>
            <person name="Martin F.M."/>
            <person name="Miettinen O."/>
            <person name="Hibbett D.S."/>
            <person name="Nagy L.G."/>
        </authorList>
    </citation>
    <scope>NUCLEOTIDE SEQUENCE [LARGE SCALE GENOMIC DNA]</scope>
    <source>
        <strain evidence="2 3">CBS 962.96</strain>
    </source>
</reference>
<feature type="compositionally biased region" description="Polar residues" evidence="1">
    <location>
        <begin position="542"/>
        <end position="552"/>
    </location>
</feature>
<feature type="compositionally biased region" description="Acidic residues" evidence="1">
    <location>
        <begin position="889"/>
        <end position="901"/>
    </location>
</feature>
<feature type="compositionally biased region" description="Acidic residues" evidence="1">
    <location>
        <begin position="822"/>
        <end position="851"/>
    </location>
</feature>
<dbReference type="AlphaFoldDB" id="A0A4V4HBL4"/>
<feature type="compositionally biased region" description="Basic residues" evidence="1">
    <location>
        <begin position="797"/>
        <end position="816"/>
    </location>
</feature>
<feature type="region of interest" description="Disordered" evidence="1">
    <location>
        <begin position="782"/>
        <end position="950"/>
    </location>
</feature>
<feature type="compositionally biased region" description="Acidic residues" evidence="1">
    <location>
        <begin position="868"/>
        <end position="878"/>
    </location>
</feature>
<proteinExistence type="predicted"/>
<evidence type="ECO:0000256" key="1">
    <source>
        <dbReference type="SAM" id="MobiDB-lite"/>
    </source>
</evidence>
<feature type="region of interest" description="Disordered" evidence="1">
    <location>
        <begin position="536"/>
        <end position="564"/>
    </location>
</feature>
<feature type="region of interest" description="Disordered" evidence="1">
    <location>
        <begin position="307"/>
        <end position="508"/>
    </location>
</feature>
<feature type="compositionally biased region" description="Low complexity" evidence="1">
    <location>
        <begin position="465"/>
        <end position="479"/>
    </location>
</feature>
<accession>A0A4V4HBL4</accession>
<gene>
    <name evidence="2" type="ORF">K435DRAFT_810352</name>
</gene>